<reference evidence="3 4" key="1">
    <citation type="submission" date="2020-03" db="EMBL/GenBank/DDBJ databases">
        <title>Sequencing the genomes of 1000 actinobacteria strains.</title>
        <authorList>
            <person name="Klenk H.-P."/>
        </authorList>
    </citation>
    <scope>NUCLEOTIDE SEQUENCE [LARGE SCALE GENOMIC DNA]</scope>
    <source>
        <strain evidence="3 4">DSM 45490</strain>
    </source>
</reference>
<keyword evidence="2" id="KW-1133">Transmembrane helix</keyword>
<accession>A0A7X5VA82</accession>
<name>A0A7X5VA82_9ACTN</name>
<evidence type="ECO:0000313" key="3">
    <source>
        <dbReference type="EMBL" id="NIK56782.1"/>
    </source>
</evidence>
<dbReference type="Proteomes" id="UP000555407">
    <property type="component" value="Unassembled WGS sequence"/>
</dbReference>
<gene>
    <name evidence="3" type="ORF">BJY22_002499</name>
</gene>
<evidence type="ECO:0000256" key="2">
    <source>
        <dbReference type="SAM" id="Phobius"/>
    </source>
</evidence>
<keyword evidence="2" id="KW-0812">Transmembrane</keyword>
<dbReference type="Pfam" id="PF12277">
    <property type="entry name" value="DUF3618"/>
    <property type="match status" value="1"/>
</dbReference>
<comment type="caution">
    <text evidence="3">The sequence shown here is derived from an EMBL/GenBank/DDBJ whole genome shotgun (WGS) entry which is preliminary data.</text>
</comment>
<dbReference type="RefSeq" id="WP_167206373.1">
    <property type="nucleotide sequence ID" value="NZ_JAASRO010000001.1"/>
</dbReference>
<dbReference type="AlphaFoldDB" id="A0A7X5VA82"/>
<organism evidence="3 4">
    <name type="scientific">Kribbella shirazensis</name>
    <dbReference type="NCBI Taxonomy" id="1105143"/>
    <lineage>
        <taxon>Bacteria</taxon>
        <taxon>Bacillati</taxon>
        <taxon>Actinomycetota</taxon>
        <taxon>Actinomycetes</taxon>
        <taxon>Propionibacteriales</taxon>
        <taxon>Kribbellaceae</taxon>
        <taxon>Kribbella</taxon>
    </lineage>
</organism>
<feature type="transmembrane region" description="Helical" evidence="2">
    <location>
        <begin position="117"/>
        <end position="136"/>
    </location>
</feature>
<proteinExistence type="predicted"/>
<dbReference type="InterPro" id="IPR022062">
    <property type="entry name" value="DUF3618"/>
</dbReference>
<evidence type="ECO:0008006" key="5">
    <source>
        <dbReference type="Google" id="ProtNLM"/>
    </source>
</evidence>
<sequence length="140" mass="15142">MTTTKNATHREPMTERETLREDLEHTRQHLADTVQELTRRLNVPHRMKETAGNAGHRVSGAAGQAGQRMKQVPGTMKQVPGAMKQVPGAMKQVPGAMKQVPGTMKDLPAIGRRHPKATAAVGGAVALGVGAMAWMARRHK</sequence>
<keyword evidence="4" id="KW-1185">Reference proteome</keyword>
<protein>
    <recommendedName>
        <fullName evidence="5">DUF3618 domain-containing protein</fullName>
    </recommendedName>
</protein>
<keyword evidence="2" id="KW-0472">Membrane</keyword>
<feature type="region of interest" description="Disordered" evidence="1">
    <location>
        <begin position="48"/>
        <end position="72"/>
    </location>
</feature>
<evidence type="ECO:0000256" key="1">
    <source>
        <dbReference type="SAM" id="MobiDB-lite"/>
    </source>
</evidence>
<dbReference type="EMBL" id="JAASRO010000001">
    <property type="protein sequence ID" value="NIK56782.1"/>
    <property type="molecule type" value="Genomic_DNA"/>
</dbReference>
<evidence type="ECO:0000313" key="4">
    <source>
        <dbReference type="Proteomes" id="UP000555407"/>
    </source>
</evidence>